<dbReference type="InterPro" id="IPR023210">
    <property type="entry name" value="NADP_OxRdtase_dom"/>
</dbReference>
<reference evidence="3" key="1">
    <citation type="journal article" date="2020" name="Stud. Mycol.">
        <title>101 Dothideomycetes genomes: a test case for predicting lifestyles and emergence of pathogens.</title>
        <authorList>
            <person name="Haridas S."/>
            <person name="Albert R."/>
            <person name="Binder M."/>
            <person name="Bloem J."/>
            <person name="Labutti K."/>
            <person name="Salamov A."/>
            <person name="Andreopoulos B."/>
            <person name="Baker S."/>
            <person name="Barry K."/>
            <person name="Bills G."/>
            <person name="Bluhm B."/>
            <person name="Cannon C."/>
            <person name="Castanera R."/>
            <person name="Culley D."/>
            <person name="Daum C."/>
            <person name="Ezra D."/>
            <person name="Gonzalez J."/>
            <person name="Henrissat B."/>
            <person name="Kuo A."/>
            <person name="Liang C."/>
            <person name="Lipzen A."/>
            <person name="Lutzoni F."/>
            <person name="Magnuson J."/>
            <person name="Mondo S."/>
            <person name="Nolan M."/>
            <person name="Ohm R."/>
            <person name="Pangilinan J."/>
            <person name="Park H.-J."/>
            <person name="Ramirez L."/>
            <person name="Alfaro M."/>
            <person name="Sun H."/>
            <person name="Tritt A."/>
            <person name="Yoshinaga Y."/>
            <person name="Zwiers L.-H."/>
            <person name="Turgeon B."/>
            <person name="Goodwin S."/>
            <person name="Spatafora J."/>
            <person name="Crous P."/>
            <person name="Grigoriev I."/>
        </authorList>
    </citation>
    <scope>NUCLEOTIDE SEQUENCE</scope>
    <source>
        <strain evidence="3">CBS 122367</strain>
    </source>
</reference>
<dbReference type="PANTHER" id="PTHR43625">
    <property type="entry name" value="AFLATOXIN B1 ALDEHYDE REDUCTASE"/>
    <property type="match status" value="1"/>
</dbReference>
<dbReference type="OrthoDB" id="37537at2759"/>
<dbReference type="InterPro" id="IPR020471">
    <property type="entry name" value="AKR"/>
</dbReference>
<evidence type="ECO:0000256" key="1">
    <source>
        <dbReference type="ARBA" id="ARBA00023002"/>
    </source>
</evidence>
<dbReference type="Proteomes" id="UP000799291">
    <property type="component" value="Unassembled WGS sequence"/>
</dbReference>
<protein>
    <submittedName>
        <fullName evidence="3">Aldo/keto reductase</fullName>
    </submittedName>
</protein>
<dbReference type="PRINTS" id="PR00069">
    <property type="entry name" value="ALDKETRDTASE"/>
</dbReference>
<dbReference type="GO" id="GO:0016491">
    <property type="term" value="F:oxidoreductase activity"/>
    <property type="evidence" value="ECO:0007669"/>
    <property type="project" value="UniProtKB-KW"/>
</dbReference>
<dbReference type="Gene3D" id="3.20.20.100">
    <property type="entry name" value="NADP-dependent oxidoreductase domain"/>
    <property type="match status" value="1"/>
</dbReference>
<evidence type="ECO:0000259" key="2">
    <source>
        <dbReference type="Pfam" id="PF00248"/>
    </source>
</evidence>
<dbReference type="SUPFAM" id="SSF51430">
    <property type="entry name" value="NAD(P)-linked oxidoreductase"/>
    <property type="match status" value="1"/>
</dbReference>
<evidence type="ECO:0000313" key="3">
    <source>
        <dbReference type="EMBL" id="KAF2681420.1"/>
    </source>
</evidence>
<dbReference type="PANTHER" id="PTHR43625:SF40">
    <property type="entry name" value="ALDO-KETO REDUCTASE YAKC [NADP(+)]"/>
    <property type="match status" value="1"/>
</dbReference>
<feature type="domain" description="NADP-dependent oxidoreductase" evidence="2">
    <location>
        <begin position="19"/>
        <end position="312"/>
    </location>
</feature>
<gene>
    <name evidence="3" type="ORF">K458DRAFT_309626</name>
</gene>
<evidence type="ECO:0000313" key="4">
    <source>
        <dbReference type="Proteomes" id="UP000799291"/>
    </source>
</evidence>
<proteinExistence type="predicted"/>
<dbReference type="GO" id="GO:0005737">
    <property type="term" value="C:cytoplasm"/>
    <property type="evidence" value="ECO:0007669"/>
    <property type="project" value="TreeGrafter"/>
</dbReference>
<sequence length="341" mass="37849">MSSVPTRQLGKNGPQVSALGFGAMGLSFSYGAVGDNETRFAVLDRALELGTTFWDTSDVYADNEDLLRLWFERTGKRDQIFLATKFGVTKGADGKPAFRSDPEYVRQACEKSLKRLGVDKIDLYYCHRVDKRTPIEQTVAALVELKKDGKIGSIGLSEVSASTIRRAHATHPISAVQLEYSPFALDIESPQVDILCTCRELGITVVAYSPLGRGFLTGQIKSPNDFEEGDFRKHAPRYSKENFPKNIKLVEILQDFAKKKGCTSGQLSLAWLIAQGEDIIPIPGTKKVKYLEENVGAVDVKLSPKDIQQIREEVEKVEVTGDRYPPSFQAYSFADTPEMEP</sequence>
<dbReference type="Pfam" id="PF00248">
    <property type="entry name" value="Aldo_ket_red"/>
    <property type="match status" value="1"/>
</dbReference>
<dbReference type="AlphaFoldDB" id="A0A6G1ITW3"/>
<accession>A0A6G1ITW3</accession>
<dbReference type="EMBL" id="MU005591">
    <property type="protein sequence ID" value="KAF2681420.1"/>
    <property type="molecule type" value="Genomic_DNA"/>
</dbReference>
<name>A0A6G1ITW3_9PLEO</name>
<dbReference type="InterPro" id="IPR050791">
    <property type="entry name" value="Aldo-Keto_reductase"/>
</dbReference>
<keyword evidence="1" id="KW-0560">Oxidoreductase</keyword>
<keyword evidence="4" id="KW-1185">Reference proteome</keyword>
<organism evidence="3 4">
    <name type="scientific">Lentithecium fluviatile CBS 122367</name>
    <dbReference type="NCBI Taxonomy" id="1168545"/>
    <lineage>
        <taxon>Eukaryota</taxon>
        <taxon>Fungi</taxon>
        <taxon>Dikarya</taxon>
        <taxon>Ascomycota</taxon>
        <taxon>Pezizomycotina</taxon>
        <taxon>Dothideomycetes</taxon>
        <taxon>Pleosporomycetidae</taxon>
        <taxon>Pleosporales</taxon>
        <taxon>Massarineae</taxon>
        <taxon>Lentitheciaceae</taxon>
        <taxon>Lentithecium</taxon>
    </lineage>
</organism>
<dbReference type="InterPro" id="IPR036812">
    <property type="entry name" value="NAD(P)_OxRdtase_dom_sf"/>
</dbReference>